<dbReference type="EMBL" id="FN653031">
    <property type="protein sequence ID" value="CBY08309.1"/>
    <property type="molecule type" value="Genomic_DNA"/>
</dbReference>
<accession>E4XA78</accession>
<sequence>MAELEETHRELMETTKTHLLEIFQNRSGNESLIQAFESCRNNLRMQIDKKQNDLEKVQARLDERKEKRKRIYELSNKVFGIFNKANGLDSEKMELALKKEAAKQCFLMPSRKNKRLRLELLSFFEDEESGVENKKLKYAAPSSGEENLVQDNNMKDDSENSKINVAVDFSEMAAQYYEALSRGNGSLVQYVDEEIQTIQKRHNDSVKQEVDRESSSESNEEYSSDEVSEDVKQELRSENASGDEKGESSEEDSSEDEKTVDKALVKVEPNKEIFRLLYSGDSSSSEDEEPLNVKTEIEENEDIMQTGDG</sequence>
<dbReference type="InParanoid" id="E4XA78"/>
<proteinExistence type="predicted"/>
<evidence type="ECO:0000313" key="4">
    <source>
        <dbReference type="Proteomes" id="UP000001307"/>
    </source>
</evidence>
<organism evidence="3">
    <name type="scientific">Oikopleura dioica</name>
    <name type="common">Tunicate</name>
    <dbReference type="NCBI Taxonomy" id="34765"/>
    <lineage>
        <taxon>Eukaryota</taxon>
        <taxon>Metazoa</taxon>
        <taxon>Chordata</taxon>
        <taxon>Tunicata</taxon>
        <taxon>Appendicularia</taxon>
        <taxon>Copelata</taxon>
        <taxon>Oikopleuridae</taxon>
        <taxon>Oikopleura</taxon>
    </lineage>
</organism>
<feature type="compositionally biased region" description="Basic and acidic residues" evidence="2">
    <location>
        <begin position="229"/>
        <end position="248"/>
    </location>
</feature>
<feature type="coiled-coil region" evidence="1">
    <location>
        <begin position="40"/>
        <end position="74"/>
    </location>
</feature>
<dbReference type="Proteomes" id="UP000001307">
    <property type="component" value="Unassembled WGS sequence"/>
</dbReference>
<reference evidence="3" key="1">
    <citation type="journal article" date="2010" name="Science">
        <title>Plasticity of animal genome architecture unmasked by rapid evolution of a pelagic tunicate.</title>
        <authorList>
            <person name="Denoeud F."/>
            <person name="Henriet S."/>
            <person name="Mungpakdee S."/>
            <person name="Aury J.M."/>
            <person name="Da Silva C."/>
            <person name="Brinkmann H."/>
            <person name="Mikhaleva J."/>
            <person name="Olsen L.C."/>
            <person name="Jubin C."/>
            <person name="Canestro C."/>
            <person name="Bouquet J.M."/>
            <person name="Danks G."/>
            <person name="Poulain J."/>
            <person name="Campsteijn C."/>
            <person name="Adamski M."/>
            <person name="Cross I."/>
            <person name="Yadetie F."/>
            <person name="Muffato M."/>
            <person name="Louis A."/>
            <person name="Butcher S."/>
            <person name="Tsagkogeorga G."/>
            <person name="Konrad A."/>
            <person name="Singh S."/>
            <person name="Jensen M.F."/>
            <person name="Cong E.H."/>
            <person name="Eikeseth-Otteraa H."/>
            <person name="Noel B."/>
            <person name="Anthouard V."/>
            <person name="Porcel B.M."/>
            <person name="Kachouri-Lafond R."/>
            <person name="Nishino A."/>
            <person name="Ugolini M."/>
            <person name="Chourrout P."/>
            <person name="Nishida H."/>
            <person name="Aasland R."/>
            <person name="Huzurbazar S."/>
            <person name="Westhof E."/>
            <person name="Delsuc F."/>
            <person name="Lehrach H."/>
            <person name="Reinhardt R."/>
            <person name="Weissenbach J."/>
            <person name="Roy S.W."/>
            <person name="Artiguenave F."/>
            <person name="Postlethwait J.H."/>
            <person name="Manak J.R."/>
            <person name="Thompson E.M."/>
            <person name="Jaillon O."/>
            <person name="Du Pasquier L."/>
            <person name="Boudinot P."/>
            <person name="Liberles D.A."/>
            <person name="Volff J.N."/>
            <person name="Philippe H."/>
            <person name="Lenhard B."/>
            <person name="Roest Crollius H."/>
            <person name="Wincker P."/>
            <person name="Chourrout D."/>
        </authorList>
    </citation>
    <scope>NUCLEOTIDE SEQUENCE [LARGE SCALE GENOMIC DNA]</scope>
</reference>
<evidence type="ECO:0000313" key="3">
    <source>
        <dbReference type="EMBL" id="CBY08309.1"/>
    </source>
</evidence>
<evidence type="ECO:0000256" key="1">
    <source>
        <dbReference type="SAM" id="Coils"/>
    </source>
</evidence>
<feature type="region of interest" description="Disordered" evidence="2">
    <location>
        <begin position="200"/>
        <end position="309"/>
    </location>
</feature>
<keyword evidence="4" id="KW-1185">Reference proteome</keyword>
<feature type="compositionally biased region" description="Basic and acidic residues" evidence="2">
    <location>
        <begin position="201"/>
        <end position="215"/>
    </location>
</feature>
<gene>
    <name evidence="3" type="ORF">GSOID_T00004872001</name>
</gene>
<protein>
    <submittedName>
        <fullName evidence="3">Uncharacterized protein</fullName>
    </submittedName>
</protein>
<dbReference type="AlphaFoldDB" id="E4XA78"/>
<evidence type="ECO:0000256" key="2">
    <source>
        <dbReference type="SAM" id="MobiDB-lite"/>
    </source>
</evidence>
<keyword evidence="1" id="KW-0175">Coiled coil</keyword>
<feature type="compositionally biased region" description="Acidic residues" evidence="2">
    <location>
        <begin position="218"/>
        <end position="228"/>
    </location>
</feature>
<name>E4XA78_OIKDI</name>
<feature type="compositionally biased region" description="Basic and acidic residues" evidence="2">
    <location>
        <begin position="256"/>
        <end position="274"/>
    </location>
</feature>